<evidence type="ECO:0000313" key="2">
    <source>
        <dbReference type="EMBL" id="MDN3922361.1"/>
    </source>
</evidence>
<accession>A0ABT8DVL3</accession>
<feature type="chain" id="PRO_5046272911" description="Lipoprotein SmpA/OmlA domain-containing protein" evidence="1">
    <location>
        <begin position="19"/>
        <end position="120"/>
    </location>
</feature>
<dbReference type="PROSITE" id="PS51257">
    <property type="entry name" value="PROKAR_LIPOPROTEIN"/>
    <property type="match status" value="1"/>
</dbReference>
<protein>
    <recommendedName>
        <fullName evidence="4">Lipoprotein SmpA/OmlA domain-containing protein</fullName>
    </recommendedName>
</protein>
<feature type="signal peptide" evidence="1">
    <location>
        <begin position="1"/>
        <end position="18"/>
    </location>
</feature>
<sequence>MRARLLALLLCLSLAACAGTRRGEPAPGGPGFAQGPAGEALTPQAAVARVVLGRSGKAEVAAALGPAIVIDFDSGYAVWVYRWPGADKSPRAATELVLLFDPAGLLRKLRLRPAPGAALS</sequence>
<gene>
    <name evidence="2" type="ORF">QWJ38_18880</name>
</gene>
<reference evidence="2 3" key="1">
    <citation type="submission" date="2023-06" db="EMBL/GenBank/DDBJ databases">
        <title>Pelomonas sp. PFR6 16S ribosomal RNA gene Genome sequencing and assembly.</title>
        <authorList>
            <person name="Woo H."/>
        </authorList>
    </citation>
    <scope>NUCLEOTIDE SEQUENCE [LARGE SCALE GENOMIC DNA]</scope>
    <source>
        <strain evidence="2 3">PFR6</strain>
    </source>
</reference>
<keyword evidence="3" id="KW-1185">Reference proteome</keyword>
<evidence type="ECO:0000256" key="1">
    <source>
        <dbReference type="SAM" id="SignalP"/>
    </source>
</evidence>
<name>A0ABT8DVL3_9BURK</name>
<dbReference type="EMBL" id="JAUHHC010000005">
    <property type="protein sequence ID" value="MDN3922361.1"/>
    <property type="molecule type" value="Genomic_DNA"/>
</dbReference>
<keyword evidence="1" id="KW-0732">Signal</keyword>
<dbReference type="Proteomes" id="UP001228044">
    <property type="component" value="Unassembled WGS sequence"/>
</dbReference>
<comment type="caution">
    <text evidence="2">The sequence shown here is derived from an EMBL/GenBank/DDBJ whole genome shotgun (WGS) entry which is preliminary data.</text>
</comment>
<dbReference type="RefSeq" id="WP_290360664.1">
    <property type="nucleotide sequence ID" value="NZ_JAUHHC010000005.1"/>
</dbReference>
<proteinExistence type="predicted"/>
<evidence type="ECO:0000313" key="3">
    <source>
        <dbReference type="Proteomes" id="UP001228044"/>
    </source>
</evidence>
<evidence type="ECO:0008006" key="4">
    <source>
        <dbReference type="Google" id="ProtNLM"/>
    </source>
</evidence>
<organism evidence="2 3">
    <name type="scientific">Roseateles violae</name>
    <dbReference type="NCBI Taxonomy" id="3058042"/>
    <lineage>
        <taxon>Bacteria</taxon>
        <taxon>Pseudomonadati</taxon>
        <taxon>Pseudomonadota</taxon>
        <taxon>Betaproteobacteria</taxon>
        <taxon>Burkholderiales</taxon>
        <taxon>Sphaerotilaceae</taxon>
        <taxon>Roseateles</taxon>
    </lineage>
</organism>